<organism evidence="2 3">
    <name type="scientific">Ceratitis capitata</name>
    <name type="common">Mediterranean fruit fly</name>
    <name type="synonym">Tephritis capitata</name>
    <dbReference type="NCBI Taxonomy" id="7213"/>
    <lineage>
        <taxon>Eukaryota</taxon>
        <taxon>Metazoa</taxon>
        <taxon>Ecdysozoa</taxon>
        <taxon>Arthropoda</taxon>
        <taxon>Hexapoda</taxon>
        <taxon>Insecta</taxon>
        <taxon>Pterygota</taxon>
        <taxon>Neoptera</taxon>
        <taxon>Endopterygota</taxon>
        <taxon>Diptera</taxon>
        <taxon>Brachycera</taxon>
        <taxon>Muscomorpha</taxon>
        <taxon>Tephritoidea</taxon>
        <taxon>Tephritidae</taxon>
        <taxon>Ceratitis</taxon>
        <taxon>Ceratitis</taxon>
    </lineage>
</organism>
<dbReference type="EMBL" id="CAJHJT010000056">
    <property type="protein sequence ID" value="CAD7014453.1"/>
    <property type="molecule type" value="Genomic_DNA"/>
</dbReference>
<dbReference type="Proteomes" id="UP000606786">
    <property type="component" value="Unassembled WGS sequence"/>
</dbReference>
<feature type="compositionally biased region" description="Polar residues" evidence="1">
    <location>
        <begin position="967"/>
        <end position="977"/>
    </location>
</feature>
<dbReference type="OrthoDB" id="10402510at2759"/>
<accession>A0A811VK04</accession>
<feature type="region of interest" description="Disordered" evidence="1">
    <location>
        <begin position="956"/>
        <end position="977"/>
    </location>
</feature>
<feature type="compositionally biased region" description="Basic and acidic residues" evidence="1">
    <location>
        <begin position="791"/>
        <end position="819"/>
    </location>
</feature>
<protein>
    <submittedName>
        <fullName evidence="2">(Mediterranean fruit fly) hypothetical protein</fullName>
    </submittedName>
</protein>
<feature type="compositionally biased region" description="Basic and acidic residues" evidence="1">
    <location>
        <begin position="746"/>
        <end position="766"/>
    </location>
</feature>
<feature type="region of interest" description="Disordered" evidence="1">
    <location>
        <begin position="1"/>
        <end position="32"/>
    </location>
</feature>
<feature type="compositionally biased region" description="Acidic residues" evidence="1">
    <location>
        <begin position="833"/>
        <end position="844"/>
    </location>
</feature>
<dbReference type="AlphaFoldDB" id="A0A811VK04"/>
<evidence type="ECO:0000313" key="3">
    <source>
        <dbReference type="Proteomes" id="UP000606786"/>
    </source>
</evidence>
<feature type="compositionally biased region" description="Polar residues" evidence="1">
    <location>
        <begin position="846"/>
        <end position="877"/>
    </location>
</feature>
<reference evidence="2" key="1">
    <citation type="submission" date="2020-11" db="EMBL/GenBank/DDBJ databases">
        <authorList>
            <person name="Whitehead M."/>
        </authorList>
    </citation>
    <scope>NUCLEOTIDE SEQUENCE</scope>
    <source>
        <strain evidence="2">EGII</strain>
    </source>
</reference>
<feature type="compositionally biased region" description="Polar residues" evidence="1">
    <location>
        <begin position="14"/>
        <end position="30"/>
    </location>
</feature>
<gene>
    <name evidence="2" type="ORF">CCAP1982_LOCUS22449</name>
</gene>
<proteinExistence type="predicted"/>
<keyword evidence="3" id="KW-1185">Reference proteome</keyword>
<feature type="compositionally biased region" description="Low complexity" evidence="1">
    <location>
        <begin position="773"/>
        <end position="788"/>
    </location>
</feature>
<name>A0A811VK04_CERCA</name>
<sequence>MNNKPTPEREGPDNESTPPRRSSQRHSASTAPFLPANEIFIVEMPSSRSFNPVLFEQQRIHPMTIHAIERLENFASSSSDVERERSAHSTAPPPVRVPRATTFDQTRRPSRSMRRLGSEEYEITRRGSTDVPPAVLFRTPSLSRRPLSTSTWDIGVQTDLNQYQILPFTREFCAILPVRLKLAIIFNRLARQQEIDWLNLQRMITTVGGDELVSTEAQTGLHWYEMELIARDRGLEYYTIRADYMEEERIRKFGTPYVIAPVPTSLLSSIQTLADQESILMVVLPDIWTDTFRQRLSIDTSYENFSHFLGSLRFAWRNMDTSVIAELEANIRGDRSWMTYPLNPFCAEVTQLNSNSQFSHSMHSSFVNAAGDDEGPSTSRQAQKRLAELNASNWKPPKKLLASDSESSTSSTVEELSSNVRVSGVEPANRSRYIINAPRTMELRFVPVLRPPQVIDVSSTQAATAVDMFTGAARVYQIFKDLNPYVIWTGRVLRPGINALITMHHILGHTNSIINWISDVLSISRYYSHDDFNNKILQINKSYSRSIALVYFLPHSPFFIDGYEEVFGLLNGLVNGDNPRIPRMSNRSMDMFLYPLLAGKYFLTEIDSREFHKFLDNKERPNLIVGIVIHNNSLGGSPNSVMLIPCLEREPNEEWDPNVGASSGANAPEEPATEVSEPISDANNTQPSTGSGPPVQAINLMDNEPSSTTSATSSRYYKTLKRKAPASTTSSRMVTSSSSTSFSDKSYTKEYVPEQKTTRKTAEPPCKRGKKAPSTPKLVSCSSSVSSSHCRKSDRSTTDRYELRDDGAETTHINRELSRINRKSAIPAQEKTDDAENGIQEDMETWSGSGTDSGAESNTETELSRAVSSICQYSSPETPEEDRPSTSHAAQHFSTNLTQMMNSRHEATSTSDIINIPSVRPTANGVSENASNADEEEALALFRVLDLPTDLLSAWSTPVLDEESEQLPGNNPKSNDR</sequence>
<feature type="region of interest" description="Disordered" evidence="1">
    <location>
        <begin position="76"/>
        <end position="124"/>
    </location>
</feature>
<feature type="compositionally biased region" description="Polar residues" evidence="1">
    <location>
        <begin position="681"/>
        <end position="691"/>
    </location>
</feature>
<dbReference type="KEGG" id="ccat:101454889"/>
<feature type="region of interest" description="Disordered" evidence="1">
    <location>
        <begin position="653"/>
        <end position="892"/>
    </location>
</feature>
<evidence type="ECO:0000256" key="1">
    <source>
        <dbReference type="SAM" id="MobiDB-lite"/>
    </source>
</evidence>
<feature type="compositionally biased region" description="Basic and acidic residues" evidence="1">
    <location>
        <begin position="1"/>
        <end position="12"/>
    </location>
</feature>
<feature type="compositionally biased region" description="Low complexity" evidence="1">
    <location>
        <begin position="727"/>
        <end position="745"/>
    </location>
</feature>
<evidence type="ECO:0000313" key="2">
    <source>
        <dbReference type="EMBL" id="CAD7014453.1"/>
    </source>
</evidence>
<comment type="caution">
    <text evidence="2">The sequence shown here is derived from an EMBL/GenBank/DDBJ whole genome shotgun (WGS) entry which is preliminary data.</text>
</comment>